<dbReference type="RefSeq" id="WP_271921099.1">
    <property type="nucleotide sequence ID" value="NZ_JAQNDO010000001.1"/>
</dbReference>
<name>A0ABT5ERR8_9BACT</name>
<proteinExistence type="predicted"/>
<keyword evidence="2" id="KW-1185">Reference proteome</keyword>
<comment type="caution">
    <text evidence="1">The sequence shown here is derived from an EMBL/GenBank/DDBJ whole genome shotgun (WGS) entry which is preliminary data.</text>
</comment>
<evidence type="ECO:0000313" key="1">
    <source>
        <dbReference type="EMBL" id="MDC0744511.1"/>
    </source>
</evidence>
<dbReference type="Proteomes" id="UP001221411">
    <property type="component" value="Unassembled WGS sequence"/>
</dbReference>
<reference evidence="1 2" key="1">
    <citation type="submission" date="2022-11" db="EMBL/GenBank/DDBJ databases">
        <title>Minimal conservation of predation-associated metabolite biosynthetic gene clusters underscores biosynthetic potential of Myxococcota including descriptions for ten novel species: Archangium lansinium sp. nov., Myxococcus landrumus sp. nov., Nannocystis bai.</title>
        <authorList>
            <person name="Ahearne A."/>
            <person name="Stevens C."/>
            <person name="Dowd S."/>
        </authorList>
    </citation>
    <scope>NUCLEOTIDE SEQUENCE [LARGE SCALE GENOMIC DNA]</scope>
    <source>
        <strain evidence="1 2">RJM3</strain>
    </source>
</reference>
<evidence type="ECO:0000313" key="2">
    <source>
        <dbReference type="Proteomes" id="UP001221411"/>
    </source>
</evidence>
<organism evidence="1 2">
    <name type="scientific">Polyangium mundeleinium</name>
    <dbReference type="NCBI Taxonomy" id="2995306"/>
    <lineage>
        <taxon>Bacteria</taxon>
        <taxon>Pseudomonadati</taxon>
        <taxon>Myxococcota</taxon>
        <taxon>Polyangia</taxon>
        <taxon>Polyangiales</taxon>
        <taxon>Polyangiaceae</taxon>
        <taxon>Polyangium</taxon>
    </lineage>
</organism>
<gene>
    <name evidence="1" type="ORF">POL67_24475</name>
</gene>
<accession>A0ABT5ERR8</accession>
<protein>
    <submittedName>
        <fullName evidence="1">Uncharacterized protein</fullName>
    </submittedName>
</protein>
<dbReference type="EMBL" id="JAQNDO010000001">
    <property type="protein sequence ID" value="MDC0744511.1"/>
    <property type="molecule type" value="Genomic_DNA"/>
</dbReference>
<sequence>MHMATLRILDIVVRLPQGTSWTTDTPKECWITHTLDGPSVQEVRTALEREATKIGYDLRQINRISYLRRGERRIEIYDIQSAGLGIRVDDAEALPFAHVVEQGIRLAGIMLPIPEGARVEPGRERHDPGSTSWSAEWRMYDCAADKVASLMHDSLTQMGLRPGGVWSPPIGGIPRWKAEAFSAHQLVQADITDAGDHLDLILTVMGPSDD</sequence>